<keyword evidence="2" id="KW-1133">Transmembrane helix</keyword>
<name>T1CCW8_9ZZZZ</name>
<keyword evidence="2" id="KW-0472">Membrane</keyword>
<reference evidence="3" key="2">
    <citation type="journal article" date="2014" name="ISME J.">
        <title>Microbial stratification in low pH oxic and suboxic macroscopic growths along an acid mine drainage.</title>
        <authorList>
            <person name="Mendez-Garcia C."/>
            <person name="Mesa V."/>
            <person name="Sprenger R.R."/>
            <person name="Richter M."/>
            <person name="Diez M.S."/>
            <person name="Solano J."/>
            <person name="Bargiela R."/>
            <person name="Golyshina O.V."/>
            <person name="Manteca A."/>
            <person name="Ramos J.L."/>
            <person name="Gallego J.R."/>
            <person name="Llorente I."/>
            <person name="Martins Dos Santos V.A."/>
            <person name="Jensen O.N."/>
            <person name="Pelaez A.I."/>
            <person name="Sanchez J."/>
            <person name="Ferrer M."/>
        </authorList>
    </citation>
    <scope>NUCLEOTIDE SEQUENCE</scope>
</reference>
<evidence type="ECO:0000313" key="3">
    <source>
        <dbReference type="EMBL" id="EQD80207.1"/>
    </source>
</evidence>
<organism evidence="3">
    <name type="scientific">mine drainage metagenome</name>
    <dbReference type="NCBI Taxonomy" id="410659"/>
    <lineage>
        <taxon>unclassified sequences</taxon>
        <taxon>metagenomes</taxon>
        <taxon>ecological metagenomes</taxon>
    </lineage>
</organism>
<evidence type="ECO:0000256" key="2">
    <source>
        <dbReference type="SAM" id="Phobius"/>
    </source>
</evidence>
<dbReference type="EMBL" id="AUZX01000860">
    <property type="protein sequence ID" value="EQD80207.1"/>
    <property type="molecule type" value="Genomic_DNA"/>
</dbReference>
<sequence>MAENDQDRTEQPTGKRLEEARKDGQVPRSADLSSAAVLLIAGAGLRLFGAGVGGALMGLMRSGLSLPAVADSGPKR</sequence>
<dbReference type="PANTHER" id="PTHR30531">
    <property type="entry name" value="FLAGELLAR BIOSYNTHETIC PROTEIN FLHB"/>
    <property type="match status" value="1"/>
</dbReference>
<protein>
    <submittedName>
        <fullName evidence="3">Type III secretion exporter</fullName>
    </submittedName>
</protein>
<accession>T1CCW8</accession>
<proteinExistence type="predicted"/>
<reference evidence="3" key="1">
    <citation type="submission" date="2013-08" db="EMBL/GenBank/DDBJ databases">
        <authorList>
            <person name="Mendez C."/>
            <person name="Richter M."/>
            <person name="Ferrer M."/>
            <person name="Sanchez J."/>
        </authorList>
    </citation>
    <scope>NUCLEOTIDE SEQUENCE</scope>
</reference>
<dbReference type="InterPro" id="IPR006135">
    <property type="entry name" value="T3SS_substrate_exporter"/>
</dbReference>
<gene>
    <name evidence="3" type="ORF">B1A_01133</name>
</gene>
<dbReference type="Pfam" id="PF01312">
    <property type="entry name" value="Bac_export_2"/>
    <property type="match status" value="1"/>
</dbReference>
<feature type="non-terminal residue" evidence="3">
    <location>
        <position position="76"/>
    </location>
</feature>
<keyword evidence="2" id="KW-0812">Transmembrane</keyword>
<dbReference type="AlphaFoldDB" id="T1CCW8"/>
<evidence type="ECO:0000256" key="1">
    <source>
        <dbReference type="SAM" id="MobiDB-lite"/>
    </source>
</evidence>
<dbReference type="PANTHER" id="PTHR30531:SF12">
    <property type="entry name" value="FLAGELLAR BIOSYNTHETIC PROTEIN FLHB"/>
    <property type="match status" value="1"/>
</dbReference>
<dbReference type="GO" id="GO:0009306">
    <property type="term" value="P:protein secretion"/>
    <property type="evidence" value="ECO:0007669"/>
    <property type="project" value="InterPro"/>
</dbReference>
<feature type="compositionally biased region" description="Basic and acidic residues" evidence="1">
    <location>
        <begin position="1"/>
        <end position="25"/>
    </location>
</feature>
<dbReference type="GO" id="GO:0005886">
    <property type="term" value="C:plasma membrane"/>
    <property type="evidence" value="ECO:0007669"/>
    <property type="project" value="TreeGrafter"/>
</dbReference>
<feature type="region of interest" description="Disordered" evidence="1">
    <location>
        <begin position="1"/>
        <end position="31"/>
    </location>
</feature>
<feature type="transmembrane region" description="Helical" evidence="2">
    <location>
        <begin position="35"/>
        <end position="59"/>
    </location>
</feature>
<comment type="caution">
    <text evidence="3">The sequence shown here is derived from an EMBL/GenBank/DDBJ whole genome shotgun (WGS) entry which is preliminary data.</text>
</comment>